<dbReference type="InterPro" id="IPR050339">
    <property type="entry name" value="CC_SR_Kinase"/>
</dbReference>
<keyword evidence="1" id="KW-0808">Transferase</keyword>
<evidence type="ECO:0000256" key="2">
    <source>
        <dbReference type="ARBA" id="ARBA00022741"/>
    </source>
</evidence>
<dbReference type="PROSITE" id="PS00108">
    <property type="entry name" value="PROTEIN_KINASE_ST"/>
    <property type="match status" value="1"/>
</dbReference>
<dbReference type="CDD" id="cd20335">
    <property type="entry name" value="BRcat_RBR"/>
    <property type="match status" value="1"/>
</dbReference>
<keyword evidence="4" id="KW-0067">ATP-binding</keyword>
<evidence type="ECO:0000256" key="3">
    <source>
        <dbReference type="ARBA" id="ARBA00022777"/>
    </source>
</evidence>
<gene>
    <name evidence="9" type="ORF">HPHI1048_LOCUS7728</name>
</gene>
<comment type="similarity">
    <text evidence="5">Belongs to the protein kinase superfamily. Ser/Thr protein kinase family. GCN2 subfamily.</text>
</comment>
<evidence type="ECO:0000256" key="1">
    <source>
        <dbReference type="ARBA" id="ARBA00022679"/>
    </source>
</evidence>
<feature type="region of interest" description="Disordered" evidence="7">
    <location>
        <begin position="553"/>
        <end position="591"/>
    </location>
</feature>
<dbReference type="SUPFAM" id="SSF56112">
    <property type="entry name" value="Protein kinase-like (PK-like)"/>
    <property type="match status" value="1"/>
</dbReference>
<dbReference type="InterPro" id="IPR008271">
    <property type="entry name" value="Ser/Thr_kinase_AS"/>
</dbReference>
<dbReference type="GO" id="GO:0005634">
    <property type="term" value="C:nucleus"/>
    <property type="evidence" value="ECO:0007669"/>
    <property type="project" value="TreeGrafter"/>
</dbReference>
<feature type="compositionally biased region" description="Low complexity" evidence="7">
    <location>
        <begin position="562"/>
        <end position="571"/>
    </location>
</feature>
<reference evidence="9" key="1">
    <citation type="submission" date="2021-01" db="EMBL/GenBank/DDBJ databases">
        <authorList>
            <person name="Corre E."/>
            <person name="Pelletier E."/>
            <person name="Niang G."/>
            <person name="Scheremetjew M."/>
            <person name="Finn R."/>
            <person name="Kale V."/>
            <person name="Holt S."/>
            <person name="Cochrane G."/>
            <person name="Meng A."/>
            <person name="Brown T."/>
            <person name="Cohen L."/>
        </authorList>
    </citation>
    <scope>NUCLEOTIDE SEQUENCE</scope>
    <source>
        <strain evidence="9">CCMP325</strain>
    </source>
</reference>
<sequence length="1320" mass="147871">MVESGEEAMEAAFLKVAQAGQIVNFSDYAIAFEAAVNNVQSKKSRDFALRHVQMALVVFCGKGSTAILGASSAWDDWCGENRRQQNAADQTPFFRTVLLSAVKLVLASMQHGSLQLLDSLDIAFDLESPIYSFLRPSNVDGRARALSLREELLQVWHAGNGPLKRLSLADAWEVKPWRSVRSCLQTSEKSIQVEGTASAQASNLVAAIQQFRASYHSVRNERSCNLQRRQLGYTAGFLDLVECLRNESILSDRSEFQRSFLDDHMSISIDEIKKEVTQQKHLFNELQKKTRAIASTTEGKSSRQELESVLIERDAGRVHLCEVLNQAIQKLLKLIESEEVDQAGEALKDVSAVSDFIRRRIIRTNTRRFHLVKSMVQARDGIDHYSKVRAAWMEAGVMLSGMGEKSNHDISFSNCIAIEAIEAYEEWCKVCALDQIAGNTDDAIQMLENTIAQNATALMSVNEESMNAKASSSLLPFEPSNILLFPKPTKREGNGVPGSYDDDTSENLKSADCDNDLTSGSEACVVTNCSQSDNESANELTDEVISERDTAGTNIQNKGLESTSSQSTATSLAENLNSSFGQPSNETSESADRAIQMALERAGTLIDDERSALRKDLISIFPSTILFSAGDYLHGILNSKLEVLNLVHSACSSFMQELKLHQSVLDPEGDLVTRKNEAIIRIKDAQEQYEIANEELEEAILKTKGKRALRRGLDLDELRADVASKRRLAHDAARAVENAIEELTRSSYDFPEVVCHLRAGLPKELMPVWQPSKSLSYFESCSIIETESRHRVYQVSQDGKLYAIKEFMLHDEGSLRTCMREAALLRRLRHPAIAEIISVFEESEPTRHSIFIQMPFYHFGPLDAWIRHHNPKHLAVRRALLDVLMALEHLHDNNVVHCDVKPANILIGAEERARLADFDISVDCNARVSVQYAKRISTYVGFTQGFEAPELFETGSSKATDMYAYGQTIALEVVFNACLEQQSEIDAHDEETAHELKADEIISHDEMSKFDDGLSDRDGQSDLQCLQNLISGLRTAVVRERLTAKEGLSHPFFLSVTSKSHERTHECCIGASEQCVDRNLSMELGIECQEGHFTCRWCLGSYVQEMGASELRQREAREGKIFCPCYPLSCKSAAFTDGALASRLSHKTFERYLASRLELLESQRRLEIEEEMQKQMEAELKRLLMMEEKQRHILAARTYIEEDILQTRCPNPSCRQVYYDFEGCFALRCLRCGVAICAWCGSDCGADAHQHVANCVEKPAGADMFFGTSEQYQRALHDRSVRKLQNFLQTLQPPVAEGVLEALRALLKDRLPGFARMYGL</sequence>
<feature type="domain" description="Protein kinase" evidence="8">
    <location>
        <begin position="778"/>
        <end position="1053"/>
    </location>
</feature>
<protein>
    <recommendedName>
        <fullName evidence="8">Protein kinase domain-containing protein</fullName>
    </recommendedName>
</protein>
<dbReference type="InterPro" id="IPR011009">
    <property type="entry name" value="Kinase-like_dom_sf"/>
</dbReference>
<evidence type="ECO:0000259" key="8">
    <source>
        <dbReference type="PROSITE" id="PS50011"/>
    </source>
</evidence>
<keyword evidence="2" id="KW-0547">Nucleotide-binding</keyword>
<evidence type="ECO:0000256" key="4">
    <source>
        <dbReference type="ARBA" id="ARBA00022840"/>
    </source>
</evidence>
<dbReference type="Gene3D" id="1.10.510.10">
    <property type="entry name" value="Transferase(Phosphotransferase) domain 1"/>
    <property type="match status" value="1"/>
</dbReference>
<evidence type="ECO:0000256" key="6">
    <source>
        <dbReference type="SAM" id="Coils"/>
    </source>
</evidence>
<dbReference type="InterPro" id="IPR000719">
    <property type="entry name" value="Prot_kinase_dom"/>
</dbReference>
<dbReference type="EMBL" id="HBEO01011161">
    <property type="protein sequence ID" value="CAD8479023.1"/>
    <property type="molecule type" value="Transcribed_RNA"/>
</dbReference>
<name>A0A7S0HIM0_9CRYP</name>
<feature type="compositionally biased region" description="Polar residues" evidence="7">
    <location>
        <begin position="572"/>
        <end position="588"/>
    </location>
</feature>
<dbReference type="GO" id="GO:0005524">
    <property type="term" value="F:ATP binding"/>
    <property type="evidence" value="ECO:0007669"/>
    <property type="project" value="UniProtKB-KW"/>
</dbReference>
<dbReference type="PANTHER" id="PTHR11042:SF190">
    <property type="entry name" value="MITOSIS INHIBITOR PROTEIN KINASE MIK1"/>
    <property type="match status" value="1"/>
</dbReference>
<organism evidence="9">
    <name type="scientific">Hanusia phi</name>
    <dbReference type="NCBI Taxonomy" id="3032"/>
    <lineage>
        <taxon>Eukaryota</taxon>
        <taxon>Cryptophyceae</taxon>
        <taxon>Pyrenomonadales</taxon>
        <taxon>Geminigeraceae</taxon>
        <taxon>Hanusia</taxon>
    </lineage>
</organism>
<dbReference type="GO" id="GO:0110031">
    <property type="term" value="P:negative regulation of G2/MI transition of meiotic cell cycle"/>
    <property type="evidence" value="ECO:0007669"/>
    <property type="project" value="TreeGrafter"/>
</dbReference>
<dbReference type="GO" id="GO:0004672">
    <property type="term" value="F:protein kinase activity"/>
    <property type="evidence" value="ECO:0007669"/>
    <property type="project" value="InterPro"/>
</dbReference>
<keyword evidence="6" id="KW-0175">Coiled coil</keyword>
<dbReference type="PANTHER" id="PTHR11042">
    <property type="entry name" value="EUKARYOTIC TRANSLATION INITIATION FACTOR 2-ALPHA KINASE EIF2-ALPHA KINASE -RELATED"/>
    <property type="match status" value="1"/>
</dbReference>
<dbReference type="PROSITE" id="PS50011">
    <property type="entry name" value="PROTEIN_KINASE_DOM"/>
    <property type="match status" value="1"/>
</dbReference>
<evidence type="ECO:0000313" key="9">
    <source>
        <dbReference type="EMBL" id="CAD8479023.1"/>
    </source>
</evidence>
<evidence type="ECO:0000256" key="5">
    <source>
        <dbReference type="ARBA" id="ARBA00037982"/>
    </source>
</evidence>
<dbReference type="Pfam" id="PF00069">
    <property type="entry name" value="Pkinase"/>
    <property type="match status" value="1"/>
</dbReference>
<dbReference type="GO" id="GO:0005737">
    <property type="term" value="C:cytoplasm"/>
    <property type="evidence" value="ECO:0007669"/>
    <property type="project" value="TreeGrafter"/>
</dbReference>
<feature type="coiled-coil region" evidence="6">
    <location>
        <begin position="675"/>
        <end position="706"/>
    </location>
</feature>
<feature type="region of interest" description="Disordered" evidence="7">
    <location>
        <begin position="486"/>
        <end position="513"/>
    </location>
</feature>
<dbReference type="SMART" id="SM00220">
    <property type="entry name" value="S_TKc"/>
    <property type="match status" value="1"/>
</dbReference>
<evidence type="ECO:0000256" key="7">
    <source>
        <dbReference type="SAM" id="MobiDB-lite"/>
    </source>
</evidence>
<feature type="coiled-coil region" evidence="6">
    <location>
        <begin position="1159"/>
        <end position="1189"/>
    </location>
</feature>
<accession>A0A7S0HIM0</accession>
<keyword evidence="3" id="KW-0418">Kinase</keyword>
<proteinExistence type="inferred from homology"/>